<comment type="caution">
    <text evidence="2">The sequence shown here is derived from an EMBL/GenBank/DDBJ whole genome shotgun (WGS) entry which is preliminary data.</text>
</comment>
<dbReference type="AlphaFoldDB" id="A0A246K0C3"/>
<evidence type="ECO:0000313" key="2">
    <source>
        <dbReference type="EMBL" id="OWQ98956.1"/>
    </source>
</evidence>
<evidence type="ECO:0000256" key="1">
    <source>
        <dbReference type="SAM" id="MobiDB-lite"/>
    </source>
</evidence>
<dbReference type="EMBL" id="NISK01000001">
    <property type="protein sequence ID" value="OWQ98956.1"/>
    <property type="molecule type" value="Genomic_DNA"/>
</dbReference>
<proteinExistence type="predicted"/>
<reference evidence="2 3" key="1">
    <citation type="journal article" date="2010" name="Int. J. Syst. Evol. Microbiol.">
        <title>Sphingopyxis bauzanensis sp. nov., a psychrophilic bacterium isolated from soil.</title>
        <authorList>
            <person name="Zhang D.C."/>
            <person name="Liu H.C."/>
            <person name="Xin Y.H."/>
            <person name="Zhou Y.G."/>
            <person name="Schinner F."/>
            <person name="Margesin R."/>
        </authorList>
    </citation>
    <scope>NUCLEOTIDE SEQUENCE [LARGE SCALE GENOMIC DNA]</scope>
    <source>
        <strain evidence="2 3">DSM 22271</strain>
    </source>
</reference>
<dbReference type="Proteomes" id="UP000197361">
    <property type="component" value="Unassembled WGS sequence"/>
</dbReference>
<dbReference type="OrthoDB" id="9831090at2"/>
<keyword evidence="3" id="KW-1185">Reference proteome</keyword>
<feature type="region of interest" description="Disordered" evidence="1">
    <location>
        <begin position="1"/>
        <end position="46"/>
    </location>
</feature>
<organism evidence="2 3">
    <name type="scientific">Sphingopyxis bauzanensis</name>
    <dbReference type="NCBI Taxonomy" id="651663"/>
    <lineage>
        <taxon>Bacteria</taxon>
        <taxon>Pseudomonadati</taxon>
        <taxon>Pseudomonadota</taxon>
        <taxon>Alphaproteobacteria</taxon>
        <taxon>Sphingomonadales</taxon>
        <taxon>Sphingomonadaceae</taxon>
        <taxon>Sphingopyxis</taxon>
    </lineage>
</organism>
<feature type="compositionally biased region" description="Basic and acidic residues" evidence="1">
    <location>
        <begin position="15"/>
        <end position="30"/>
    </location>
</feature>
<dbReference type="RefSeq" id="WP_088439566.1">
    <property type="nucleotide sequence ID" value="NZ_BMMC01000033.1"/>
</dbReference>
<protein>
    <submittedName>
        <fullName evidence="2">Uncharacterized protein</fullName>
    </submittedName>
</protein>
<evidence type="ECO:0000313" key="3">
    <source>
        <dbReference type="Proteomes" id="UP000197361"/>
    </source>
</evidence>
<accession>A0A246K0C3</accession>
<gene>
    <name evidence="2" type="ORF">CDQ92_01870</name>
</gene>
<name>A0A246K0C3_9SPHN</name>
<sequence>MARSVSVTHLVSQDMNKEDRPMKAKCHDSTRSSSWKGKVEVAGSTGRRASDALKRLITEYRAAKDRLAQGMAHGHADYSVLTALAKEVGRTSRKLAEEIARRRRERAGRTVVFNRRHGCRPLGVES</sequence>
<feature type="compositionally biased region" description="Polar residues" evidence="1">
    <location>
        <begin position="1"/>
        <end position="14"/>
    </location>
</feature>